<keyword evidence="2" id="KW-0645">Protease</keyword>
<dbReference type="PANTHER" id="PTHR12606:SF141">
    <property type="entry name" value="GH15225P-RELATED"/>
    <property type="match status" value="1"/>
</dbReference>
<evidence type="ECO:0000313" key="7">
    <source>
        <dbReference type="Proteomes" id="UP001175211"/>
    </source>
</evidence>
<dbReference type="RefSeq" id="XP_060323681.1">
    <property type="nucleotide sequence ID" value="XM_060470307.1"/>
</dbReference>
<dbReference type="Pfam" id="PF02902">
    <property type="entry name" value="Peptidase_C48"/>
    <property type="match status" value="1"/>
</dbReference>
<dbReference type="EMBL" id="JAUEPS010000075">
    <property type="protein sequence ID" value="KAK0440673.1"/>
    <property type="molecule type" value="Genomic_DNA"/>
</dbReference>
<dbReference type="GeneID" id="85353855"/>
<dbReference type="GO" id="GO:0005634">
    <property type="term" value="C:nucleus"/>
    <property type="evidence" value="ECO:0007669"/>
    <property type="project" value="TreeGrafter"/>
</dbReference>
<evidence type="ECO:0000259" key="5">
    <source>
        <dbReference type="PROSITE" id="PS50600"/>
    </source>
</evidence>
<feature type="domain" description="Ubiquitin-like protease family profile" evidence="5">
    <location>
        <begin position="208"/>
        <end position="402"/>
    </location>
</feature>
<dbReference type="GO" id="GO:0016929">
    <property type="term" value="F:deSUMOylase activity"/>
    <property type="evidence" value="ECO:0007669"/>
    <property type="project" value="TreeGrafter"/>
</dbReference>
<dbReference type="PANTHER" id="PTHR12606">
    <property type="entry name" value="SENTRIN/SUMO-SPECIFIC PROTEASE"/>
    <property type="match status" value="1"/>
</dbReference>
<keyword evidence="3" id="KW-0378">Hydrolase</keyword>
<proteinExistence type="inferred from homology"/>
<keyword evidence="7" id="KW-1185">Reference proteome</keyword>
<name>A0AA39MNQ0_ARMTA</name>
<gene>
    <name evidence="6" type="ORF">EV420DRAFT_1485881</name>
</gene>
<evidence type="ECO:0000256" key="1">
    <source>
        <dbReference type="ARBA" id="ARBA00005234"/>
    </source>
</evidence>
<dbReference type="PROSITE" id="PS50600">
    <property type="entry name" value="ULP_PROTEASE"/>
    <property type="match status" value="1"/>
</dbReference>
<comment type="caution">
    <text evidence="6">The sequence shown here is derived from an EMBL/GenBank/DDBJ whole genome shotgun (WGS) entry which is preliminary data.</text>
</comment>
<organism evidence="6 7">
    <name type="scientific">Armillaria tabescens</name>
    <name type="common">Ringless honey mushroom</name>
    <name type="synonym">Agaricus tabescens</name>
    <dbReference type="NCBI Taxonomy" id="1929756"/>
    <lineage>
        <taxon>Eukaryota</taxon>
        <taxon>Fungi</taxon>
        <taxon>Dikarya</taxon>
        <taxon>Basidiomycota</taxon>
        <taxon>Agaricomycotina</taxon>
        <taxon>Agaricomycetes</taxon>
        <taxon>Agaricomycetidae</taxon>
        <taxon>Agaricales</taxon>
        <taxon>Marasmiineae</taxon>
        <taxon>Physalacriaceae</taxon>
        <taxon>Desarmillaria</taxon>
    </lineage>
</organism>
<dbReference type="SUPFAM" id="SSF54001">
    <property type="entry name" value="Cysteine proteinases"/>
    <property type="match status" value="1"/>
</dbReference>
<dbReference type="InterPro" id="IPR038765">
    <property type="entry name" value="Papain-like_cys_pep_sf"/>
</dbReference>
<reference evidence="6" key="1">
    <citation type="submission" date="2023-06" db="EMBL/GenBank/DDBJ databases">
        <authorList>
            <consortium name="Lawrence Berkeley National Laboratory"/>
            <person name="Ahrendt S."/>
            <person name="Sahu N."/>
            <person name="Indic B."/>
            <person name="Wong-Bajracharya J."/>
            <person name="Merenyi Z."/>
            <person name="Ke H.-M."/>
            <person name="Monk M."/>
            <person name="Kocsube S."/>
            <person name="Drula E."/>
            <person name="Lipzen A."/>
            <person name="Balint B."/>
            <person name="Henrissat B."/>
            <person name="Andreopoulos B."/>
            <person name="Martin F.M."/>
            <person name="Harder C.B."/>
            <person name="Rigling D."/>
            <person name="Ford K.L."/>
            <person name="Foster G.D."/>
            <person name="Pangilinan J."/>
            <person name="Papanicolaou A."/>
            <person name="Barry K."/>
            <person name="LaButti K."/>
            <person name="Viragh M."/>
            <person name="Koriabine M."/>
            <person name="Yan M."/>
            <person name="Riley R."/>
            <person name="Champramary S."/>
            <person name="Plett K.L."/>
            <person name="Tsai I.J."/>
            <person name="Slot J."/>
            <person name="Sipos G."/>
            <person name="Plett J."/>
            <person name="Nagy L.G."/>
            <person name="Grigoriev I.V."/>
        </authorList>
    </citation>
    <scope>NUCLEOTIDE SEQUENCE</scope>
    <source>
        <strain evidence="6">CCBAS 213</strain>
    </source>
</reference>
<evidence type="ECO:0000256" key="4">
    <source>
        <dbReference type="ARBA" id="ARBA00022807"/>
    </source>
</evidence>
<dbReference type="Proteomes" id="UP001175211">
    <property type="component" value="Unassembled WGS sequence"/>
</dbReference>
<evidence type="ECO:0000256" key="3">
    <source>
        <dbReference type="ARBA" id="ARBA00022801"/>
    </source>
</evidence>
<dbReference type="GO" id="GO:0006508">
    <property type="term" value="P:proteolysis"/>
    <property type="evidence" value="ECO:0007669"/>
    <property type="project" value="UniProtKB-KW"/>
</dbReference>
<evidence type="ECO:0000313" key="6">
    <source>
        <dbReference type="EMBL" id="KAK0440673.1"/>
    </source>
</evidence>
<keyword evidence="4" id="KW-0788">Thiol protease</keyword>
<protein>
    <recommendedName>
        <fullName evidence="5">Ubiquitin-like protease family profile domain-containing protein</fullName>
    </recommendedName>
</protein>
<dbReference type="InterPro" id="IPR003653">
    <property type="entry name" value="Peptidase_C48_C"/>
</dbReference>
<comment type="similarity">
    <text evidence="1">Belongs to the peptidase C48 family.</text>
</comment>
<sequence length="452" mass="52148">MDSTIRRKVSARKEAAGFRITKAYLFKQGTSAETQPQSAEVQRIGEYVKFRNYTAATWASPSPKPFYVDRSLTMTFKHYACINDTLLVNHDSSMLSLDLQANEFKPRRNGMDPETADLQTLSFGNLNPASLTADTYKVLARVRGICMKISEILLDQSMRQKFSRGTKTIDDYLATCLTVKTSPPIQDKLYFLDKVDDHFKVNSKVWKGCCGPRDIARLSSGQWINDHIINHFIDKFLLTPHGLRPDILVFNTYFFTQHLFQTRGQLDVKCMRRWTPLKVIRECGADPSSWKRFVFPINFNNCHWKAACVDFEAGSIIVYDSWNTADCGRTDIERAAALRVQQSHNREIVWLAQRLVDALLWENKQPPMVWSTWTFQPHFPVPQFQNNNYDCGIFTLTYLMHVYHGDLKLKDHTRLPAGWDTGGDVDDIRLYLASELVKDGMYYSVQDLYLEI</sequence>
<dbReference type="AlphaFoldDB" id="A0AA39MNQ0"/>
<dbReference type="Gene3D" id="3.40.395.10">
    <property type="entry name" value="Adenoviral Proteinase, Chain A"/>
    <property type="match status" value="1"/>
</dbReference>
<accession>A0AA39MNQ0</accession>
<dbReference type="GO" id="GO:0016926">
    <property type="term" value="P:protein desumoylation"/>
    <property type="evidence" value="ECO:0007669"/>
    <property type="project" value="TreeGrafter"/>
</dbReference>
<evidence type="ECO:0000256" key="2">
    <source>
        <dbReference type="ARBA" id="ARBA00022670"/>
    </source>
</evidence>